<dbReference type="EMBL" id="SNRY01000157">
    <property type="protein sequence ID" value="KAA6345767.1"/>
    <property type="molecule type" value="Genomic_DNA"/>
</dbReference>
<dbReference type="NCBIfam" id="NF041325">
    <property type="entry name" value="Bacteroid_MobB"/>
    <property type="match status" value="1"/>
</dbReference>
<dbReference type="Pfam" id="PF03432">
    <property type="entry name" value="Relaxase"/>
    <property type="match status" value="1"/>
</dbReference>
<feature type="region of interest" description="Disordered" evidence="1">
    <location>
        <begin position="345"/>
        <end position="426"/>
    </location>
</feature>
<feature type="compositionally biased region" description="Basic residues" evidence="1">
    <location>
        <begin position="413"/>
        <end position="426"/>
    </location>
</feature>
<comment type="caution">
    <text evidence="3">The sequence shown here is derived from an EMBL/GenBank/DDBJ whole genome shotgun (WGS) entry which is preliminary data.</text>
</comment>
<dbReference type="AlphaFoldDB" id="A0A5J4SIG5"/>
<dbReference type="InterPro" id="IPR005094">
    <property type="entry name" value="Endonuclease_MobA/VirD2"/>
</dbReference>
<reference evidence="3" key="1">
    <citation type="submission" date="2019-03" db="EMBL/GenBank/DDBJ databases">
        <title>Single cell metagenomics reveals metabolic interactions within the superorganism composed of flagellate Streblomastix strix and complex community of Bacteroidetes bacteria on its surface.</title>
        <authorList>
            <person name="Treitli S.C."/>
            <person name="Kolisko M."/>
            <person name="Husnik F."/>
            <person name="Keeling P."/>
            <person name="Hampl V."/>
        </authorList>
    </citation>
    <scope>NUCLEOTIDE SEQUENCE</scope>
    <source>
        <strain evidence="3">STM</strain>
    </source>
</reference>
<evidence type="ECO:0000256" key="1">
    <source>
        <dbReference type="SAM" id="MobiDB-lite"/>
    </source>
</evidence>
<evidence type="ECO:0000259" key="2">
    <source>
        <dbReference type="Pfam" id="PF03432"/>
    </source>
</evidence>
<accession>A0A5J4SIG5</accession>
<proteinExistence type="predicted"/>
<protein>
    <recommendedName>
        <fullName evidence="2">MobA/VirD2-like nuclease domain-containing protein</fullName>
    </recommendedName>
</protein>
<sequence>MVAKISHGSNLYGTLAYNQEKVDEGLGKVLVTNLVIEPSDGAFNAAACMQDLERFMPSHITTKKPVIHISLNPHPDDKLTDEQLTEIGQKYMERLGYGSQPYMIFKHEDIDRQHIHIVSTRVRPDGSLVPDSFEKDRSNKIRRELEQEYKLTPAKGQQQGEAWQLAPIDVSRGNLKKQVANVIKPLSTMYHFQTLGEYRALLSIYNIGVEEVKGENKGKAYRGLVYSALDDEGKRVGKPLKSSLFGKDLGLEDLEKLFDKSKETIKADGIAKQTRAIVSASLASTRTESEFRAALREKGIDLVLRRNDEGRIYGATFIDHNQRAVLNGSRLGKEFSANIFNERFADDSPQQEQHENLQTPSPKISEGMQQPAEFTTHKQSQSDHSAADDPMGSLLSVFTPEVEGSDNKQPTIKPKKKKKRRYGRQQ</sequence>
<organism evidence="3">
    <name type="scientific">termite gut metagenome</name>
    <dbReference type="NCBI Taxonomy" id="433724"/>
    <lineage>
        <taxon>unclassified sequences</taxon>
        <taxon>metagenomes</taxon>
        <taxon>organismal metagenomes</taxon>
    </lineage>
</organism>
<name>A0A5J4SIG5_9ZZZZ</name>
<gene>
    <name evidence="3" type="ORF">EZS27_006703</name>
</gene>
<feature type="compositionally biased region" description="Polar residues" evidence="1">
    <location>
        <begin position="348"/>
        <end position="362"/>
    </location>
</feature>
<feature type="domain" description="MobA/VirD2-like nuclease" evidence="2">
    <location>
        <begin position="17"/>
        <end position="151"/>
    </location>
</feature>
<evidence type="ECO:0000313" key="3">
    <source>
        <dbReference type="EMBL" id="KAA6345767.1"/>
    </source>
</evidence>